<comment type="caution">
    <text evidence="2">The sequence shown here is derived from an EMBL/GenBank/DDBJ whole genome shotgun (WGS) entry which is preliminary data.</text>
</comment>
<dbReference type="EMBL" id="CAJPDS010000011">
    <property type="protein sequence ID" value="CAF9912292.1"/>
    <property type="molecule type" value="Genomic_DNA"/>
</dbReference>
<evidence type="ECO:0000259" key="1">
    <source>
        <dbReference type="PROSITE" id="PS51186"/>
    </source>
</evidence>
<dbReference type="PANTHER" id="PTHR42791:SF1">
    <property type="entry name" value="N-ACETYLTRANSFERASE DOMAIN-CONTAINING PROTEIN"/>
    <property type="match status" value="1"/>
</dbReference>
<dbReference type="InterPro" id="IPR016181">
    <property type="entry name" value="Acyl_CoA_acyltransferase"/>
</dbReference>
<proteinExistence type="predicted"/>
<dbReference type="GO" id="GO:0016747">
    <property type="term" value="F:acyltransferase activity, transferring groups other than amino-acyl groups"/>
    <property type="evidence" value="ECO:0007669"/>
    <property type="project" value="InterPro"/>
</dbReference>
<accession>A0A8H3I291</accession>
<protein>
    <recommendedName>
        <fullName evidence="1">N-acetyltransferase domain-containing protein</fullName>
    </recommendedName>
</protein>
<dbReference type="AlphaFoldDB" id="A0A8H3I291"/>
<dbReference type="Pfam" id="PF13508">
    <property type="entry name" value="Acetyltransf_7"/>
    <property type="match status" value="1"/>
</dbReference>
<keyword evidence="3" id="KW-1185">Reference proteome</keyword>
<name>A0A8H3I291_9LECA</name>
<dbReference type="PROSITE" id="PS51186">
    <property type="entry name" value="GNAT"/>
    <property type="match status" value="1"/>
</dbReference>
<feature type="domain" description="N-acetyltransferase" evidence="1">
    <location>
        <begin position="63"/>
        <end position="208"/>
    </location>
</feature>
<evidence type="ECO:0000313" key="2">
    <source>
        <dbReference type="EMBL" id="CAF9912292.1"/>
    </source>
</evidence>
<dbReference type="CDD" id="cd04301">
    <property type="entry name" value="NAT_SF"/>
    <property type="match status" value="1"/>
</dbReference>
<dbReference type="SUPFAM" id="SSF55729">
    <property type="entry name" value="Acyl-CoA N-acyltransferases (Nat)"/>
    <property type="match status" value="1"/>
</dbReference>
<evidence type="ECO:0000313" key="3">
    <source>
        <dbReference type="Proteomes" id="UP000664521"/>
    </source>
</evidence>
<reference evidence="2" key="1">
    <citation type="submission" date="2021-03" db="EMBL/GenBank/DDBJ databases">
        <authorList>
            <person name="Tagirdzhanova G."/>
        </authorList>
    </citation>
    <scope>NUCLEOTIDE SEQUENCE</scope>
</reference>
<organism evidence="2 3">
    <name type="scientific">Heterodermia speciosa</name>
    <dbReference type="NCBI Taxonomy" id="116794"/>
    <lineage>
        <taxon>Eukaryota</taxon>
        <taxon>Fungi</taxon>
        <taxon>Dikarya</taxon>
        <taxon>Ascomycota</taxon>
        <taxon>Pezizomycotina</taxon>
        <taxon>Lecanoromycetes</taxon>
        <taxon>OSLEUM clade</taxon>
        <taxon>Lecanoromycetidae</taxon>
        <taxon>Caliciales</taxon>
        <taxon>Physciaceae</taxon>
        <taxon>Heterodermia</taxon>
    </lineage>
</organism>
<dbReference type="OrthoDB" id="2832510at2759"/>
<dbReference type="InterPro" id="IPR000182">
    <property type="entry name" value="GNAT_dom"/>
</dbReference>
<dbReference type="Gene3D" id="3.40.630.30">
    <property type="match status" value="1"/>
</dbReference>
<dbReference type="InterPro" id="IPR052523">
    <property type="entry name" value="Trichothecene_AcTrans"/>
</dbReference>
<dbReference type="Proteomes" id="UP000664521">
    <property type="component" value="Unassembled WGS sequence"/>
</dbReference>
<sequence length="213" mass="24062">MPLILQECVEEDADQIAEVLYAAFAEDVWGRIMFPQRPPPDVDTPTKRHYRRLISSEPSVFLVKAVDTETHQMVGVARWELNLKTKSDAEWDAKMAREWDEGTNTTATDFLIASVVEKDREFMGATPHLLGLGLLYVHPDHQRKGAGRMLAEWGLDMADKKAIPCWLQATPQGAGLYRKLGFEDVGNMDIDMSNFGGKGVYRYVCMIRPTKDS</sequence>
<dbReference type="PANTHER" id="PTHR42791">
    <property type="entry name" value="GNAT FAMILY ACETYLTRANSFERASE"/>
    <property type="match status" value="1"/>
</dbReference>
<gene>
    <name evidence="2" type="ORF">HETSPECPRED_000899</name>
</gene>